<evidence type="ECO:0000256" key="1">
    <source>
        <dbReference type="ARBA" id="ARBA00009747"/>
    </source>
</evidence>
<feature type="active site" description="Proton acceptor" evidence="8">
    <location>
        <position position="309"/>
    </location>
</feature>
<comment type="catalytic activity">
    <reaction evidence="8">
        <text>L-seryl-[protein] + UTP = O-(5'-uridylyl)-L-seryl-[protein] + diphosphate</text>
        <dbReference type="Rhea" id="RHEA:64604"/>
        <dbReference type="Rhea" id="RHEA-COMP:9863"/>
        <dbReference type="Rhea" id="RHEA-COMP:16635"/>
        <dbReference type="ChEBI" id="CHEBI:29999"/>
        <dbReference type="ChEBI" id="CHEBI:33019"/>
        <dbReference type="ChEBI" id="CHEBI:46398"/>
        <dbReference type="ChEBI" id="CHEBI:156051"/>
    </reaction>
</comment>
<keyword evidence="5 8" id="KW-0547">Nucleotide-binding</keyword>
<comment type="catalytic activity">
    <reaction evidence="8">
        <text>L-threonyl-[protein] + ATP = 3-O-(5'-adenylyl)-L-threonyl-[protein] + diphosphate</text>
        <dbReference type="Rhea" id="RHEA:54292"/>
        <dbReference type="Rhea" id="RHEA-COMP:11060"/>
        <dbReference type="Rhea" id="RHEA-COMP:13847"/>
        <dbReference type="ChEBI" id="CHEBI:30013"/>
        <dbReference type="ChEBI" id="CHEBI:30616"/>
        <dbReference type="ChEBI" id="CHEBI:33019"/>
        <dbReference type="ChEBI" id="CHEBI:138113"/>
        <dbReference type="EC" id="2.7.7.108"/>
    </reaction>
</comment>
<evidence type="ECO:0000256" key="2">
    <source>
        <dbReference type="ARBA" id="ARBA00022679"/>
    </source>
</evidence>
<evidence type="ECO:0000256" key="8">
    <source>
        <dbReference type="HAMAP-Rule" id="MF_00692"/>
    </source>
</evidence>
<dbReference type="GO" id="GO:0000287">
    <property type="term" value="F:magnesium ion binding"/>
    <property type="evidence" value="ECO:0007669"/>
    <property type="project" value="UniProtKB-UniRule"/>
</dbReference>
<dbReference type="GO" id="GO:0070733">
    <property type="term" value="F:AMPylase activity"/>
    <property type="evidence" value="ECO:0007669"/>
    <property type="project" value="UniProtKB-EC"/>
</dbReference>
<dbReference type="PANTHER" id="PTHR32057:SF14">
    <property type="entry name" value="PROTEIN ADENYLYLTRANSFERASE SELO, MITOCHONDRIAL"/>
    <property type="match status" value="1"/>
</dbReference>
<comment type="cofactor">
    <cofactor evidence="8">
        <name>Mg(2+)</name>
        <dbReference type="ChEBI" id="CHEBI:18420"/>
    </cofactor>
    <cofactor evidence="8">
        <name>Mn(2+)</name>
        <dbReference type="ChEBI" id="CHEBI:29035"/>
    </cofactor>
</comment>
<evidence type="ECO:0000256" key="7">
    <source>
        <dbReference type="ARBA" id="ARBA00022842"/>
    </source>
</evidence>
<dbReference type="EC" id="2.7.7.108" evidence="8"/>
<comment type="caution">
    <text evidence="9">The sequence shown here is derived from an EMBL/GenBank/DDBJ whole genome shotgun (WGS) entry which is preliminary data.</text>
</comment>
<keyword evidence="4 8" id="KW-0479">Metal-binding</keyword>
<dbReference type="NCBIfam" id="NF000658">
    <property type="entry name" value="PRK00029.1"/>
    <property type="match status" value="1"/>
</dbReference>
<feature type="binding site" evidence="8">
    <location>
        <position position="310"/>
    </location>
    <ligand>
        <name>Mg(2+)</name>
        <dbReference type="ChEBI" id="CHEBI:18420"/>
    </ligand>
</feature>
<evidence type="ECO:0000256" key="3">
    <source>
        <dbReference type="ARBA" id="ARBA00022695"/>
    </source>
</evidence>
<dbReference type="AlphaFoldDB" id="A0A836P613"/>
<dbReference type="GO" id="GO:0005524">
    <property type="term" value="F:ATP binding"/>
    <property type="evidence" value="ECO:0007669"/>
    <property type="project" value="UniProtKB-UniRule"/>
</dbReference>
<dbReference type="HAMAP" id="MF_00692">
    <property type="entry name" value="SelO"/>
    <property type="match status" value="1"/>
</dbReference>
<comment type="function">
    <text evidence="8">Nucleotidyltransferase involved in the post-translational modification of proteins. It can catalyze the addition of adenosine monophosphate (AMP) or uridine monophosphate (UMP) to a protein, resulting in modifications known as AMPylation and UMPylation.</text>
</comment>
<keyword evidence="2 8" id="KW-0808">Transferase</keyword>
<dbReference type="EC" id="2.7.7.-" evidence="8"/>
<name>A0A836P613_XANVA</name>
<dbReference type="GO" id="GO:0030145">
    <property type="term" value="F:manganese ion binding"/>
    <property type="evidence" value="ECO:0007669"/>
    <property type="project" value="UniProtKB-UniRule"/>
</dbReference>
<comment type="catalytic activity">
    <reaction evidence="8">
        <text>L-seryl-[protein] + ATP = 3-O-(5'-adenylyl)-L-seryl-[protein] + diphosphate</text>
        <dbReference type="Rhea" id="RHEA:58120"/>
        <dbReference type="Rhea" id="RHEA-COMP:9863"/>
        <dbReference type="Rhea" id="RHEA-COMP:15073"/>
        <dbReference type="ChEBI" id="CHEBI:29999"/>
        <dbReference type="ChEBI" id="CHEBI:30616"/>
        <dbReference type="ChEBI" id="CHEBI:33019"/>
        <dbReference type="ChEBI" id="CHEBI:142516"/>
        <dbReference type="EC" id="2.7.7.108"/>
    </reaction>
</comment>
<evidence type="ECO:0000313" key="9">
    <source>
        <dbReference type="EMBL" id="KFA03545.1"/>
    </source>
</evidence>
<gene>
    <name evidence="8" type="primary">ydiU</name>
    <name evidence="8" type="synonym">selO</name>
    <name evidence="9" type="ORF">A11K_0102830</name>
</gene>
<dbReference type="PANTHER" id="PTHR32057">
    <property type="entry name" value="PROTEIN ADENYLYLTRANSFERASE SELO, MITOCHONDRIAL"/>
    <property type="match status" value="1"/>
</dbReference>
<evidence type="ECO:0000256" key="6">
    <source>
        <dbReference type="ARBA" id="ARBA00022840"/>
    </source>
</evidence>
<keyword evidence="6 8" id="KW-0067">ATP-binding</keyword>
<proteinExistence type="inferred from homology"/>
<organism evidence="9">
    <name type="scientific">Xanthomonas vasicola pv. vasculorum NCPPB 890</name>
    <dbReference type="NCBI Taxonomy" id="1184265"/>
    <lineage>
        <taxon>Bacteria</taxon>
        <taxon>Pseudomonadati</taxon>
        <taxon>Pseudomonadota</taxon>
        <taxon>Gammaproteobacteria</taxon>
        <taxon>Lysobacterales</taxon>
        <taxon>Lysobacteraceae</taxon>
        <taxon>Xanthomonas</taxon>
    </lineage>
</organism>
<keyword evidence="8" id="KW-0464">Manganese</keyword>
<feature type="binding site" evidence="8">
    <location>
        <position position="142"/>
    </location>
    <ligand>
        <name>ATP</name>
        <dbReference type="ChEBI" id="CHEBI:30616"/>
    </ligand>
</feature>
<accession>A0A836P613</accession>
<feature type="binding site" evidence="8">
    <location>
        <position position="175"/>
    </location>
    <ligand>
        <name>ATP</name>
        <dbReference type="ChEBI" id="CHEBI:30616"/>
    </ligand>
</feature>
<dbReference type="Pfam" id="PF02696">
    <property type="entry name" value="SelO"/>
    <property type="match status" value="1"/>
</dbReference>
<comment type="similarity">
    <text evidence="1 8">Belongs to the SELO family.</text>
</comment>
<feature type="binding site" evidence="8">
    <location>
        <position position="319"/>
    </location>
    <ligand>
        <name>ATP</name>
        <dbReference type="ChEBI" id="CHEBI:30616"/>
    </ligand>
</feature>
<feature type="binding site" evidence="8">
    <location>
        <position position="162"/>
    </location>
    <ligand>
        <name>ATP</name>
        <dbReference type="ChEBI" id="CHEBI:30616"/>
    </ligand>
</feature>
<protein>
    <recommendedName>
        <fullName evidence="8">Protein nucleotidyltransferase YdiU</fullName>
        <ecNumber evidence="8">2.7.7.-</ecNumber>
    </recommendedName>
    <alternativeName>
        <fullName evidence="8">Protein adenylyltransferase YdiU</fullName>
        <ecNumber evidence="8">2.7.7.108</ecNumber>
    </alternativeName>
    <alternativeName>
        <fullName evidence="8">Protein uridylyltransferase YdiU</fullName>
        <ecNumber evidence="8">2.7.7.-</ecNumber>
    </alternativeName>
</protein>
<feature type="binding site" evidence="8">
    <location>
        <position position="239"/>
    </location>
    <ligand>
        <name>ATP</name>
        <dbReference type="ChEBI" id="CHEBI:30616"/>
    </ligand>
</feature>
<feature type="binding site" evidence="8">
    <location>
        <position position="139"/>
    </location>
    <ligand>
        <name>ATP</name>
        <dbReference type="ChEBI" id="CHEBI:30616"/>
    </ligand>
</feature>
<feature type="binding site" evidence="8">
    <location>
        <position position="174"/>
    </location>
    <ligand>
        <name>ATP</name>
        <dbReference type="ChEBI" id="CHEBI:30616"/>
    </ligand>
</feature>
<comment type="catalytic activity">
    <reaction evidence="8">
        <text>L-tyrosyl-[protein] + UTP = O-(5'-uridylyl)-L-tyrosyl-[protein] + diphosphate</text>
        <dbReference type="Rhea" id="RHEA:83887"/>
        <dbReference type="Rhea" id="RHEA-COMP:10136"/>
        <dbReference type="Rhea" id="RHEA-COMP:20238"/>
        <dbReference type="ChEBI" id="CHEBI:33019"/>
        <dbReference type="ChEBI" id="CHEBI:46398"/>
        <dbReference type="ChEBI" id="CHEBI:46858"/>
        <dbReference type="ChEBI" id="CHEBI:90602"/>
    </reaction>
</comment>
<keyword evidence="3 8" id="KW-0548">Nucleotidyltransferase</keyword>
<dbReference type="InterPro" id="IPR003846">
    <property type="entry name" value="SelO"/>
</dbReference>
<feature type="binding site" evidence="8">
    <location>
        <position position="232"/>
    </location>
    <ligand>
        <name>ATP</name>
        <dbReference type="ChEBI" id="CHEBI:30616"/>
    </ligand>
</feature>
<feature type="binding site" evidence="8">
    <location>
        <position position="141"/>
    </location>
    <ligand>
        <name>ATP</name>
        <dbReference type="ChEBI" id="CHEBI:30616"/>
    </ligand>
</feature>
<evidence type="ECO:0000256" key="5">
    <source>
        <dbReference type="ARBA" id="ARBA00022741"/>
    </source>
</evidence>
<evidence type="ECO:0000256" key="4">
    <source>
        <dbReference type="ARBA" id="ARBA00022723"/>
    </source>
</evidence>
<comment type="catalytic activity">
    <reaction evidence="8">
        <text>L-tyrosyl-[protein] + ATP = O-(5'-adenylyl)-L-tyrosyl-[protein] + diphosphate</text>
        <dbReference type="Rhea" id="RHEA:54288"/>
        <dbReference type="Rhea" id="RHEA-COMP:10136"/>
        <dbReference type="Rhea" id="RHEA-COMP:13846"/>
        <dbReference type="ChEBI" id="CHEBI:30616"/>
        <dbReference type="ChEBI" id="CHEBI:33019"/>
        <dbReference type="ChEBI" id="CHEBI:46858"/>
        <dbReference type="ChEBI" id="CHEBI:83624"/>
        <dbReference type="EC" id="2.7.7.108"/>
    </reaction>
</comment>
<sequence length="557" mass="62610">MCRTSPLGAREPGEDTVRRLHRMRRDPCQVHRWWPRLARMTQLHFDNYLRQQLPGDSEEGSRRREVLAAWSSVLPTPVAAPYLIAHSAEMAHVLGLDTSEIASAQFVQVFGGNALYPGMQPWAVNYGGHQFGHWAGQLGDGRAISLGEAIGIDGRRYELQLKGAGPTPYSRGADGRAVLRSSIREFLCSEAMHHLGVPTTRALSLVGTGDAVVRDMFYDGRPQREPGAIVCRVAPSFIRFGNFELPSARGDSALLRQWVDFTIARDFPELAGAGEARYADWFAQVCERTAVMVAHWMRVGFVHGVMNTDNMSILGLTIDYGPYGWVDDYDPDWTPNTTDAQGRRYRFGTQPQVAYWNLGRLAQAIAPLFADQTPLQQGLDRFRATYLACDRRDTAAKLGLAECRDEDLELIDALRALMRDAEMDMTLTFRGLIDLSPAHPDPAQLRDAFYDEDKRVAGAPQLQEWLQRYAARLQQDALSPHERRARMRLANPRYVLRNYLAQQAIDQAEQGDPSGVQELLEVMRRPYDDQPGRDAFAARRPEWARDRAGCSMLSCSS</sequence>
<comment type="catalytic activity">
    <reaction evidence="8">
        <text>L-histidyl-[protein] + UTP = N(tele)-(5'-uridylyl)-L-histidyl-[protein] + diphosphate</text>
        <dbReference type="Rhea" id="RHEA:83891"/>
        <dbReference type="Rhea" id="RHEA-COMP:9745"/>
        <dbReference type="Rhea" id="RHEA-COMP:20239"/>
        <dbReference type="ChEBI" id="CHEBI:29979"/>
        <dbReference type="ChEBI" id="CHEBI:33019"/>
        <dbReference type="ChEBI" id="CHEBI:46398"/>
        <dbReference type="ChEBI" id="CHEBI:233474"/>
    </reaction>
</comment>
<keyword evidence="7 8" id="KW-0460">Magnesium</keyword>
<dbReference type="EMBL" id="AKBN01000128">
    <property type="protein sequence ID" value="KFA03545.1"/>
    <property type="molecule type" value="Genomic_DNA"/>
</dbReference>
<reference evidence="9" key="1">
    <citation type="submission" date="2012-05" db="EMBL/GenBank/DDBJ databases">
        <authorList>
            <person name="Studholme D.J."/>
            <person name="Wasukira A."/>
            <person name="Grant M."/>
        </authorList>
    </citation>
    <scope>NUCLEOTIDE SEQUENCE [LARGE SCALE GENOMIC DNA]</scope>
    <source>
        <strain evidence="9">NCPPB 890</strain>
    </source>
</reference>
<feature type="binding site" evidence="8">
    <location>
        <position position="319"/>
    </location>
    <ligand>
        <name>Mg(2+)</name>
        <dbReference type="ChEBI" id="CHEBI:18420"/>
    </ligand>
</feature>